<protein>
    <submittedName>
        <fullName evidence="1">Uncharacterized protein</fullName>
    </submittedName>
</protein>
<accession>E6LM95</accession>
<reference evidence="1 2" key="1">
    <citation type="submission" date="2010-12" db="EMBL/GenBank/DDBJ databases">
        <authorList>
            <person name="Muzny D."/>
            <person name="Qin X."/>
            <person name="Deng J."/>
            <person name="Jiang H."/>
            <person name="Liu Y."/>
            <person name="Qu J."/>
            <person name="Song X.-Z."/>
            <person name="Zhang L."/>
            <person name="Thornton R."/>
            <person name="Coyle M."/>
            <person name="Francisco L."/>
            <person name="Jackson L."/>
            <person name="Javaid M."/>
            <person name="Korchina V."/>
            <person name="Kovar C."/>
            <person name="Mata R."/>
            <person name="Mathew T."/>
            <person name="Ngo R."/>
            <person name="Nguyen L."/>
            <person name="Nguyen N."/>
            <person name="Okwuonu G."/>
            <person name="Ongeri F."/>
            <person name="Pham C."/>
            <person name="Simmons D."/>
            <person name="Wilczek-Boney K."/>
            <person name="Hale W."/>
            <person name="Jakkamsetti A."/>
            <person name="Pham P."/>
            <person name="Ruth R."/>
            <person name="San Lucas F."/>
            <person name="Warren J."/>
            <person name="Zhang J."/>
            <person name="Zhao Z."/>
            <person name="Zhou C."/>
            <person name="Zhu D."/>
            <person name="Lee S."/>
            <person name="Bess C."/>
            <person name="Blankenburg K."/>
            <person name="Forbes L."/>
            <person name="Fu Q."/>
            <person name="Gubbala S."/>
            <person name="Hirani K."/>
            <person name="Jayaseelan J.C."/>
            <person name="Lara F."/>
            <person name="Munidasa M."/>
            <person name="Palculict T."/>
            <person name="Patil S."/>
            <person name="Pu L.-L."/>
            <person name="Saada N."/>
            <person name="Tang L."/>
            <person name="Weissenberger G."/>
            <person name="Zhu Y."/>
            <person name="Hemphill L."/>
            <person name="Shang Y."/>
            <person name="Youmans B."/>
            <person name="Ayvaz T."/>
            <person name="Ross M."/>
            <person name="Santibanez J."/>
            <person name="Aqrawi P."/>
            <person name="Gross S."/>
            <person name="Joshi V."/>
            <person name="Fowler G."/>
            <person name="Nazareth L."/>
            <person name="Reid J."/>
            <person name="Worley K."/>
            <person name="Petrosino J."/>
            <person name="Highlander S."/>
            <person name="Gibbs R."/>
        </authorList>
    </citation>
    <scope>NUCLEOTIDE SEQUENCE [LARGE SCALE GENOMIC DNA]</scope>
    <source>
        <strain evidence="1 2">DSM 3986</strain>
    </source>
</reference>
<dbReference type="HOGENOM" id="CLU_3311967_0_0_9"/>
<dbReference type="EMBL" id="AEPW01000045">
    <property type="protein sequence ID" value="EFU77081.1"/>
    <property type="molecule type" value="Genomic_DNA"/>
</dbReference>
<evidence type="ECO:0000313" key="2">
    <source>
        <dbReference type="Proteomes" id="UP000003434"/>
    </source>
</evidence>
<dbReference type="eggNOG" id="ENOG5031SFJ">
    <property type="taxonomic scope" value="Bacteria"/>
</dbReference>
<gene>
    <name evidence="1" type="ORF">HMPREF0381_1080</name>
</gene>
<sequence length="39" mass="4842">MTREQAYELIIERLYKLETHWLYFIVALILDKEKEEKKG</sequence>
<dbReference type="Proteomes" id="UP000003434">
    <property type="component" value="Unassembled WGS sequence"/>
</dbReference>
<organism evidence="1 2">
    <name type="scientific">Lachnoanaerobaculum saburreum DSM 3986</name>
    <dbReference type="NCBI Taxonomy" id="887325"/>
    <lineage>
        <taxon>Bacteria</taxon>
        <taxon>Bacillati</taxon>
        <taxon>Bacillota</taxon>
        <taxon>Clostridia</taxon>
        <taxon>Lachnospirales</taxon>
        <taxon>Lachnospiraceae</taxon>
        <taxon>Lachnoanaerobaculum</taxon>
    </lineage>
</organism>
<dbReference type="AlphaFoldDB" id="E6LM95"/>
<evidence type="ECO:0000313" key="1">
    <source>
        <dbReference type="EMBL" id="EFU77081.1"/>
    </source>
</evidence>
<name>E6LM95_9FIRM</name>
<proteinExistence type="predicted"/>
<comment type="caution">
    <text evidence="1">The sequence shown here is derived from an EMBL/GenBank/DDBJ whole genome shotgun (WGS) entry which is preliminary data.</text>
</comment>